<proteinExistence type="predicted"/>
<evidence type="ECO:0000313" key="4">
    <source>
        <dbReference type="EMBL" id="MFC4601114.1"/>
    </source>
</evidence>
<dbReference type="CDD" id="cd01949">
    <property type="entry name" value="GGDEF"/>
    <property type="match status" value="1"/>
</dbReference>
<dbReference type="InterPro" id="IPR043128">
    <property type="entry name" value="Rev_trsase/Diguanyl_cyclase"/>
</dbReference>
<evidence type="ECO:0000313" key="5">
    <source>
        <dbReference type="Proteomes" id="UP001596028"/>
    </source>
</evidence>
<dbReference type="SMART" id="SM00267">
    <property type="entry name" value="GGDEF"/>
    <property type="match status" value="1"/>
</dbReference>
<gene>
    <name evidence="4" type="ORF">ACFO3S_22925</name>
</gene>
<dbReference type="InterPro" id="IPR001789">
    <property type="entry name" value="Sig_transdc_resp-reg_receiver"/>
</dbReference>
<evidence type="ECO:0000256" key="1">
    <source>
        <dbReference type="PROSITE-ProRule" id="PRU00169"/>
    </source>
</evidence>
<keyword evidence="4" id="KW-0548">Nucleotidyltransferase</keyword>
<dbReference type="Pfam" id="PF00072">
    <property type="entry name" value="Response_reg"/>
    <property type="match status" value="2"/>
</dbReference>
<dbReference type="Gene3D" id="3.40.50.2300">
    <property type="match status" value="2"/>
</dbReference>
<sequence>MQKYQDALLSNIRRQLEIWFESDSAIPRVEAERFLHSVKGTSGTIGLTRLYGVSGELMERIQHASPEEFWEPEKLRTFMIELIAACYEIQQQEAVYPTSFFDKQGETGDQPLVLILDDDAALLHFLKEELENSGYYVIATVNPALAIHYFHDRAPDCLILDLLIPEQDGFEVMDAIKEQIRKRYIPTTIISVDTARETRLRAFRMGADDFLNKPLDIEELLVRIQRQLARKKQLDDLLFIDELTGAYNRKYMEDAYRTLCLDAQRIHENFSLAILDLDHFKAVNDRYGHLVGDRVLAEFAAFMKTRIRATDIFLRYGGEEFVLLLPRTREEEARSLLARLGEEFARVDFVDGEGELRVTFSAGVIEIVEPDPARCRVWLELADQALYLAKELGRNRIEAVNRETEAKPTSRKARIAIVDDDPIVRALLMEHLREVIGTGRGGEIRAYRSGEDFLADAWHREKASYIVILDGMLPGMDGLEVLRHLRSLPETDRYSAIMLTGRSGNHDIVNALKLGADDYVTKPFRLEDLQTRIVRLMQRMEFN</sequence>
<dbReference type="Gene3D" id="3.30.70.270">
    <property type="match status" value="1"/>
</dbReference>
<dbReference type="Proteomes" id="UP001596028">
    <property type="component" value="Unassembled WGS sequence"/>
</dbReference>
<feature type="modified residue" description="4-aspartylphosphate" evidence="1">
    <location>
        <position position="470"/>
    </location>
</feature>
<dbReference type="InterPro" id="IPR029787">
    <property type="entry name" value="Nucleotide_cyclase"/>
</dbReference>
<dbReference type="EC" id="2.7.7.65" evidence="4"/>
<dbReference type="InterPro" id="IPR050469">
    <property type="entry name" value="Diguanylate_Cyclase"/>
</dbReference>
<comment type="caution">
    <text evidence="4">The sequence shown here is derived from an EMBL/GenBank/DDBJ whole genome shotgun (WGS) entry which is preliminary data.</text>
</comment>
<dbReference type="Pfam" id="PF00990">
    <property type="entry name" value="GGDEF"/>
    <property type="match status" value="1"/>
</dbReference>
<dbReference type="PANTHER" id="PTHR45138:SF9">
    <property type="entry name" value="DIGUANYLATE CYCLASE DGCM-RELATED"/>
    <property type="match status" value="1"/>
</dbReference>
<accession>A0ABV9FIS3</accession>
<dbReference type="InterPro" id="IPR011006">
    <property type="entry name" value="CheY-like_superfamily"/>
</dbReference>
<feature type="modified residue" description="4-aspartylphosphate" evidence="1">
    <location>
        <position position="161"/>
    </location>
</feature>
<reference evidence="5" key="1">
    <citation type="journal article" date="2019" name="Int. J. Syst. Evol. Microbiol.">
        <title>The Global Catalogue of Microorganisms (GCM) 10K type strain sequencing project: providing services to taxonomists for standard genome sequencing and annotation.</title>
        <authorList>
            <consortium name="The Broad Institute Genomics Platform"/>
            <consortium name="The Broad Institute Genome Sequencing Center for Infectious Disease"/>
            <person name="Wu L."/>
            <person name="Ma J."/>
        </authorList>
    </citation>
    <scope>NUCLEOTIDE SEQUENCE [LARGE SCALE GENOMIC DNA]</scope>
    <source>
        <strain evidence="5">CCUG 49571</strain>
    </source>
</reference>
<keyword evidence="5" id="KW-1185">Reference proteome</keyword>
<keyword evidence="4" id="KW-0808">Transferase</keyword>
<evidence type="ECO:0000259" key="2">
    <source>
        <dbReference type="PROSITE" id="PS50110"/>
    </source>
</evidence>
<protein>
    <submittedName>
        <fullName evidence="4">Diguanylate cyclase</fullName>
        <ecNumber evidence="4">2.7.7.65</ecNumber>
    </submittedName>
</protein>
<name>A0ABV9FIS3_9BACL</name>
<dbReference type="SMART" id="SM00448">
    <property type="entry name" value="REC"/>
    <property type="match status" value="2"/>
</dbReference>
<dbReference type="PROSITE" id="PS50887">
    <property type="entry name" value="GGDEF"/>
    <property type="match status" value="1"/>
</dbReference>
<dbReference type="InterPro" id="IPR000160">
    <property type="entry name" value="GGDEF_dom"/>
</dbReference>
<organism evidence="4 5">
    <name type="scientific">Cohnella hongkongensis</name>
    <dbReference type="NCBI Taxonomy" id="178337"/>
    <lineage>
        <taxon>Bacteria</taxon>
        <taxon>Bacillati</taxon>
        <taxon>Bacillota</taxon>
        <taxon>Bacilli</taxon>
        <taxon>Bacillales</taxon>
        <taxon>Paenibacillaceae</taxon>
        <taxon>Cohnella</taxon>
    </lineage>
</organism>
<dbReference type="GO" id="GO:0052621">
    <property type="term" value="F:diguanylate cyclase activity"/>
    <property type="evidence" value="ECO:0007669"/>
    <property type="project" value="UniProtKB-EC"/>
</dbReference>
<dbReference type="SUPFAM" id="SSF55073">
    <property type="entry name" value="Nucleotide cyclase"/>
    <property type="match status" value="1"/>
</dbReference>
<dbReference type="SUPFAM" id="SSF52172">
    <property type="entry name" value="CheY-like"/>
    <property type="match status" value="2"/>
</dbReference>
<dbReference type="PROSITE" id="PS50110">
    <property type="entry name" value="RESPONSE_REGULATORY"/>
    <property type="match status" value="2"/>
</dbReference>
<dbReference type="PANTHER" id="PTHR45138">
    <property type="entry name" value="REGULATORY COMPONENTS OF SENSORY TRANSDUCTION SYSTEM"/>
    <property type="match status" value="1"/>
</dbReference>
<dbReference type="NCBIfam" id="TIGR00254">
    <property type="entry name" value="GGDEF"/>
    <property type="match status" value="1"/>
</dbReference>
<keyword evidence="1" id="KW-0597">Phosphoprotein</keyword>
<dbReference type="EMBL" id="JBHSEP010000022">
    <property type="protein sequence ID" value="MFC4601114.1"/>
    <property type="molecule type" value="Genomic_DNA"/>
</dbReference>
<feature type="domain" description="Response regulatory" evidence="2">
    <location>
        <begin position="112"/>
        <end position="228"/>
    </location>
</feature>
<evidence type="ECO:0000259" key="3">
    <source>
        <dbReference type="PROSITE" id="PS50887"/>
    </source>
</evidence>
<feature type="domain" description="GGDEF" evidence="3">
    <location>
        <begin position="268"/>
        <end position="402"/>
    </location>
</feature>
<dbReference type="RefSeq" id="WP_378100797.1">
    <property type="nucleotide sequence ID" value="NZ_JBHSEP010000022.1"/>
</dbReference>
<feature type="domain" description="Response regulatory" evidence="2">
    <location>
        <begin position="414"/>
        <end position="537"/>
    </location>
</feature>
<dbReference type="CDD" id="cd17574">
    <property type="entry name" value="REC_OmpR"/>
    <property type="match status" value="1"/>
</dbReference>